<protein>
    <submittedName>
        <fullName evidence="2">Uncharacterized protein</fullName>
    </submittedName>
</protein>
<sequence length="415" mass="45832">MVNARGCQGGGGVGNAGSLLVDISVGITNHLLEFNIIHFCTDHQHCTSNVPARLYYYHMPEFKLIHCYTKHQNCLCTAGITKPRPAQYCKHDTTLKTKQPSGMEPPRPRSRSEGAIRATLTRTPSVSSLLRARRAVFPPKGGGWRRKGGCLPYPLRRSVGRERVLEKRLVIQIGRVTQIRRRRGLNLLHMPRCADGDNYQKIIARYHRTSTLSARGRGSCDAIQVDCQSFSRPPGDASSLTTTPLCGRSASSKNADVLGQVHTWGQSLRGAAAAPQKRSTRDWLICTSAHVDAAPPRSMSARTTVAERLARSPLTKANRVQSPDGTPYFRKWESCQTMPFVGGFSRGSHVSPAPLFRRRSIFTLIALIGSQDLAVKSRPNLSNHSTPEAAEEKYKLGSFRDRTEITGARRAGRAR</sequence>
<feature type="region of interest" description="Disordered" evidence="1">
    <location>
        <begin position="377"/>
        <end position="415"/>
    </location>
</feature>
<reference evidence="2 3" key="1">
    <citation type="submission" date="2023-02" db="EMBL/GenBank/DDBJ databases">
        <title>LHISI_Scaffold_Assembly.</title>
        <authorList>
            <person name="Stuart O.P."/>
            <person name="Cleave R."/>
            <person name="Magrath M.J.L."/>
            <person name="Mikheyev A.S."/>
        </authorList>
    </citation>
    <scope>NUCLEOTIDE SEQUENCE [LARGE SCALE GENOMIC DNA]</scope>
    <source>
        <strain evidence="2">Daus_M_001</strain>
        <tissue evidence="2">Leg muscle</tissue>
    </source>
</reference>
<keyword evidence="3" id="KW-1185">Reference proteome</keyword>
<comment type="caution">
    <text evidence="2">The sequence shown here is derived from an EMBL/GenBank/DDBJ whole genome shotgun (WGS) entry which is preliminary data.</text>
</comment>
<name>A0ABQ9H860_9NEOP</name>
<evidence type="ECO:0000256" key="1">
    <source>
        <dbReference type="SAM" id="MobiDB-lite"/>
    </source>
</evidence>
<proteinExistence type="predicted"/>
<evidence type="ECO:0000313" key="3">
    <source>
        <dbReference type="Proteomes" id="UP001159363"/>
    </source>
</evidence>
<dbReference type="EMBL" id="JARBHB010000006">
    <property type="protein sequence ID" value="KAJ8880462.1"/>
    <property type="molecule type" value="Genomic_DNA"/>
</dbReference>
<evidence type="ECO:0000313" key="2">
    <source>
        <dbReference type="EMBL" id="KAJ8880462.1"/>
    </source>
</evidence>
<gene>
    <name evidence="2" type="ORF">PR048_016932</name>
</gene>
<organism evidence="2 3">
    <name type="scientific">Dryococelus australis</name>
    <dbReference type="NCBI Taxonomy" id="614101"/>
    <lineage>
        <taxon>Eukaryota</taxon>
        <taxon>Metazoa</taxon>
        <taxon>Ecdysozoa</taxon>
        <taxon>Arthropoda</taxon>
        <taxon>Hexapoda</taxon>
        <taxon>Insecta</taxon>
        <taxon>Pterygota</taxon>
        <taxon>Neoptera</taxon>
        <taxon>Polyneoptera</taxon>
        <taxon>Phasmatodea</taxon>
        <taxon>Verophasmatodea</taxon>
        <taxon>Anareolatae</taxon>
        <taxon>Phasmatidae</taxon>
        <taxon>Eurycanthinae</taxon>
        <taxon>Dryococelus</taxon>
    </lineage>
</organism>
<feature type="compositionally biased region" description="Basic and acidic residues" evidence="1">
    <location>
        <begin position="390"/>
        <end position="404"/>
    </location>
</feature>
<dbReference type="Proteomes" id="UP001159363">
    <property type="component" value="Chromosome 5"/>
</dbReference>
<accession>A0ABQ9H860</accession>